<dbReference type="GO" id="GO:0005737">
    <property type="term" value="C:cytoplasm"/>
    <property type="evidence" value="ECO:0007669"/>
    <property type="project" value="UniProtKB-SubCell"/>
</dbReference>
<evidence type="ECO:0000256" key="1">
    <source>
        <dbReference type="ARBA" id="ARBA00009673"/>
    </source>
</evidence>
<proteinExistence type="inferred from homology"/>
<evidence type="ECO:0000256" key="3">
    <source>
        <dbReference type="ARBA" id="ARBA00020007"/>
    </source>
</evidence>
<organism evidence="7 8">
    <name type="scientific">Mortierella isabellina</name>
    <name type="common">Filamentous fungus</name>
    <name type="synonym">Umbelopsis isabellina</name>
    <dbReference type="NCBI Taxonomy" id="91625"/>
    <lineage>
        <taxon>Eukaryota</taxon>
        <taxon>Fungi</taxon>
        <taxon>Fungi incertae sedis</taxon>
        <taxon>Mucoromycota</taxon>
        <taxon>Mucoromycotina</taxon>
        <taxon>Umbelopsidomycetes</taxon>
        <taxon>Umbelopsidales</taxon>
        <taxon>Umbelopsidaceae</taxon>
        <taxon>Umbelopsis</taxon>
    </lineage>
</organism>
<keyword evidence="6" id="KW-0963">Cytoplasm</keyword>
<dbReference type="Pfam" id="PF02580">
    <property type="entry name" value="Tyr_Deacylase"/>
    <property type="match status" value="2"/>
</dbReference>
<dbReference type="SUPFAM" id="SSF69500">
    <property type="entry name" value="DTD-like"/>
    <property type="match status" value="2"/>
</dbReference>
<keyword evidence="6" id="KW-0820">tRNA-binding</keyword>
<comment type="similarity">
    <text evidence="1 6">Belongs to the DTD family.</text>
</comment>
<comment type="catalytic activity">
    <reaction evidence="5">
        <text>a D-aminoacyl-tRNA + H2O = a tRNA + a D-alpha-amino acid + H(+)</text>
        <dbReference type="Rhea" id="RHEA:13953"/>
        <dbReference type="Rhea" id="RHEA-COMP:10123"/>
        <dbReference type="Rhea" id="RHEA-COMP:10124"/>
        <dbReference type="ChEBI" id="CHEBI:15377"/>
        <dbReference type="ChEBI" id="CHEBI:15378"/>
        <dbReference type="ChEBI" id="CHEBI:59871"/>
        <dbReference type="ChEBI" id="CHEBI:78442"/>
        <dbReference type="ChEBI" id="CHEBI:79333"/>
        <dbReference type="EC" id="3.1.1.96"/>
    </reaction>
</comment>
<reference evidence="7" key="1">
    <citation type="submission" date="2020-12" db="EMBL/GenBank/DDBJ databases">
        <title>Metabolic potential, ecology and presence of endohyphal bacteria is reflected in genomic diversity of Mucoromycotina.</title>
        <authorList>
            <person name="Muszewska A."/>
            <person name="Okrasinska A."/>
            <person name="Steczkiewicz K."/>
            <person name="Drgas O."/>
            <person name="Orlowska M."/>
            <person name="Perlinska-Lenart U."/>
            <person name="Aleksandrzak-Piekarczyk T."/>
            <person name="Szatraj K."/>
            <person name="Zielenkiewicz U."/>
            <person name="Pilsyk S."/>
            <person name="Malc E."/>
            <person name="Mieczkowski P."/>
            <person name="Kruszewska J.S."/>
            <person name="Biernat P."/>
            <person name="Pawlowska J."/>
        </authorList>
    </citation>
    <scope>NUCLEOTIDE SEQUENCE</scope>
    <source>
        <strain evidence="7">WA0000067209</strain>
    </source>
</reference>
<gene>
    <name evidence="7" type="ORF">INT43_002747</name>
</gene>
<name>A0A8H7UPJ1_MORIS</name>
<sequence length="208" mass="23705">MLLMAPQGTKKLNQWLVFNFPLEFSRVMRAVLQRVARASVSVDDKVVSSIGKGVCVLVGIGVDDNEADIDYMVRKLLTLRVFEDGQVMWKKNVQDLDYELLCVSQFTLFAKTTKGIYKMNRQGYLGLFIEEVLMVEFKPGSKPDFHASMKTAEANEMYTKFLQKLGKAYKPEKIKDGVFGAMMMVDIVNEGPVTIELDSRKFSYDDRQ</sequence>
<evidence type="ECO:0000313" key="7">
    <source>
        <dbReference type="EMBL" id="KAG2186309.1"/>
    </source>
</evidence>
<dbReference type="Proteomes" id="UP000654370">
    <property type="component" value="Unassembled WGS sequence"/>
</dbReference>
<keyword evidence="8" id="KW-1185">Reference proteome</keyword>
<dbReference type="EC" id="3.1.1.96" evidence="2 6"/>
<comment type="catalytic activity">
    <reaction evidence="4">
        <text>glycyl-tRNA(Ala) + H2O = tRNA(Ala) + glycine + H(+)</text>
        <dbReference type="Rhea" id="RHEA:53744"/>
        <dbReference type="Rhea" id="RHEA-COMP:9657"/>
        <dbReference type="Rhea" id="RHEA-COMP:13640"/>
        <dbReference type="ChEBI" id="CHEBI:15377"/>
        <dbReference type="ChEBI" id="CHEBI:15378"/>
        <dbReference type="ChEBI" id="CHEBI:57305"/>
        <dbReference type="ChEBI" id="CHEBI:78442"/>
        <dbReference type="ChEBI" id="CHEBI:78522"/>
        <dbReference type="EC" id="3.1.1.96"/>
    </reaction>
</comment>
<dbReference type="NCBIfam" id="TIGR00256">
    <property type="entry name" value="D-aminoacyl-tRNA deacylase"/>
    <property type="match status" value="1"/>
</dbReference>
<evidence type="ECO:0000256" key="2">
    <source>
        <dbReference type="ARBA" id="ARBA00013056"/>
    </source>
</evidence>
<evidence type="ECO:0000256" key="6">
    <source>
        <dbReference type="RuleBase" id="RU003470"/>
    </source>
</evidence>
<keyword evidence="6" id="KW-0694">RNA-binding</keyword>
<evidence type="ECO:0000313" key="8">
    <source>
        <dbReference type="Proteomes" id="UP000654370"/>
    </source>
</evidence>
<comment type="caution">
    <text evidence="7">The sequence shown here is derived from an EMBL/GenBank/DDBJ whole genome shotgun (WGS) entry which is preliminary data.</text>
</comment>
<evidence type="ECO:0000256" key="4">
    <source>
        <dbReference type="ARBA" id="ARBA00047676"/>
    </source>
</evidence>
<dbReference type="PANTHER" id="PTHR10472">
    <property type="entry name" value="D-TYROSYL-TRNA TYR DEACYLASE"/>
    <property type="match status" value="1"/>
</dbReference>
<protein>
    <recommendedName>
        <fullName evidence="3 6">D-aminoacyl-tRNA deacylase</fullName>
        <ecNumber evidence="2 6">3.1.1.96</ecNumber>
    </recommendedName>
</protein>
<dbReference type="GO" id="GO:0051500">
    <property type="term" value="F:D-tyrosyl-tRNA(Tyr) deacylase activity"/>
    <property type="evidence" value="ECO:0007669"/>
    <property type="project" value="TreeGrafter"/>
</dbReference>
<evidence type="ECO:0000256" key="5">
    <source>
        <dbReference type="ARBA" id="ARBA00048018"/>
    </source>
</evidence>
<dbReference type="EMBL" id="JAEPQZ010000001">
    <property type="protein sequence ID" value="KAG2186309.1"/>
    <property type="molecule type" value="Genomic_DNA"/>
</dbReference>
<dbReference type="GO" id="GO:0000049">
    <property type="term" value="F:tRNA binding"/>
    <property type="evidence" value="ECO:0007669"/>
    <property type="project" value="UniProtKB-KW"/>
</dbReference>
<dbReference type="OrthoDB" id="275783at2759"/>
<dbReference type="Gene3D" id="3.50.80.10">
    <property type="entry name" value="D-tyrosyl-tRNA(Tyr) deacylase"/>
    <property type="match status" value="1"/>
</dbReference>
<dbReference type="PANTHER" id="PTHR10472:SF5">
    <property type="entry name" value="D-AMINOACYL-TRNA DEACYLASE 1"/>
    <property type="match status" value="1"/>
</dbReference>
<accession>A0A8H7UPJ1</accession>
<dbReference type="InterPro" id="IPR023509">
    <property type="entry name" value="DTD-like_sf"/>
</dbReference>
<comment type="subcellular location">
    <subcellularLocation>
        <location evidence="6">Cytoplasm</location>
    </subcellularLocation>
</comment>
<keyword evidence="6" id="KW-0378">Hydrolase</keyword>
<dbReference type="AlphaFoldDB" id="A0A8H7UPJ1"/>
<dbReference type="InterPro" id="IPR003732">
    <property type="entry name" value="Daa-tRNA_deacyls_DTD"/>
</dbReference>